<organism evidence="2 3">
    <name type="scientific">Actinospica durhamensis</name>
    <dbReference type="NCBI Taxonomy" id="1508375"/>
    <lineage>
        <taxon>Bacteria</taxon>
        <taxon>Bacillati</taxon>
        <taxon>Actinomycetota</taxon>
        <taxon>Actinomycetes</taxon>
        <taxon>Catenulisporales</taxon>
        <taxon>Actinospicaceae</taxon>
        <taxon>Actinospica</taxon>
    </lineage>
</organism>
<accession>A0A941EXN8</accession>
<dbReference type="AlphaFoldDB" id="A0A941EXN8"/>
<dbReference type="RefSeq" id="WP_212531376.1">
    <property type="nucleotide sequence ID" value="NZ_JAGSOG010000169.1"/>
</dbReference>
<sequence length="213" mass="22422">MKLKPEVPARVLSARLRNGLSSVVPRTHARTLPQLRAAYPGLAPDELAGRLVADATRTSTAVGAALACAAFAPIPASATLITAGESATTSALRVRLTAELHAAYGLLDPSPVNEGKTGHLAQWAARDSRGMAMSLAALPAVALTLTRALPKKLRQRARLRTLFTASAVSAGLHSGRATRQYGEALRRDLSADPTAWSRWPDEPAATPPRPESD</sequence>
<keyword evidence="3" id="KW-1185">Reference proteome</keyword>
<evidence type="ECO:0000313" key="3">
    <source>
        <dbReference type="Proteomes" id="UP000675781"/>
    </source>
</evidence>
<comment type="caution">
    <text evidence="2">The sequence shown here is derived from an EMBL/GenBank/DDBJ whole genome shotgun (WGS) entry which is preliminary data.</text>
</comment>
<name>A0A941EXN8_9ACTN</name>
<proteinExistence type="predicted"/>
<reference evidence="2" key="1">
    <citation type="submission" date="2021-04" db="EMBL/GenBank/DDBJ databases">
        <title>Genome based classification of Actinospica acidithermotolerans sp. nov., an actinobacterium isolated from an Indonesian hot spring.</title>
        <authorList>
            <person name="Kusuma A.B."/>
            <person name="Putra K.E."/>
            <person name="Nafisah S."/>
            <person name="Loh J."/>
            <person name="Nouioui I."/>
            <person name="Goodfellow M."/>
        </authorList>
    </citation>
    <scope>NUCLEOTIDE SEQUENCE</scope>
    <source>
        <strain evidence="2">CSCA 57</strain>
    </source>
</reference>
<protein>
    <submittedName>
        <fullName evidence="2">Uncharacterized protein</fullName>
    </submittedName>
</protein>
<gene>
    <name evidence="2" type="ORF">KDL01_26740</name>
</gene>
<evidence type="ECO:0000313" key="2">
    <source>
        <dbReference type="EMBL" id="MBR7836904.1"/>
    </source>
</evidence>
<dbReference type="EMBL" id="JAGSOG010000169">
    <property type="protein sequence ID" value="MBR7836904.1"/>
    <property type="molecule type" value="Genomic_DNA"/>
</dbReference>
<dbReference type="Proteomes" id="UP000675781">
    <property type="component" value="Unassembled WGS sequence"/>
</dbReference>
<evidence type="ECO:0000256" key="1">
    <source>
        <dbReference type="SAM" id="MobiDB-lite"/>
    </source>
</evidence>
<feature type="region of interest" description="Disordered" evidence="1">
    <location>
        <begin position="191"/>
        <end position="213"/>
    </location>
</feature>